<name>A0ABZ0UNN4_9RICK</name>
<feature type="transmembrane region" description="Helical" evidence="4">
    <location>
        <begin position="76"/>
        <end position="94"/>
    </location>
</feature>
<dbReference type="InterPro" id="IPR000620">
    <property type="entry name" value="EamA_dom"/>
</dbReference>
<dbReference type="RefSeq" id="WP_323722384.1">
    <property type="nucleotide sequence ID" value="NZ_CP110343.1"/>
</dbReference>
<feature type="transmembrane region" description="Helical" evidence="4">
    <location>
        <begin position="267"/>
        <end position="286"/>
    </location>
</feature>
<evidence type="ECO:0000313" key="7">
    <source>
        <dbReference type="Proteomes" id="UP001325140"/>
    </source>
</evidence>
<sequence>MYISTDYKKYAIGVLCKILALSCFCLLSLGFEKFRNNNIGPLEQFGVICILGTAILLPFVGIFYRKELQKAKIVPYILRSILSIAGMVTWIEAVKHFGSTQAILVNYLTPIITVSIASITKNEKLRVISFISGILCYIVIFFTLRTHIEVSVYGFTMAIISSFSWALYEVVCKKQATTEHFIVQVFYTFAFTALFLLFFSVKKMSAFTGTDIFSLFIISMLRIVNVILLFLSIKLATLNFLTPVSYLKLPLMTFWSFILLGASPQPYYLLATGILICINIMMFKVIKKLTSQKDFH</sequence>
<keyword evidence="7" id="KW-1185">Reference proteome</keyword>
<protein>
    <recommendedName>
        <fullName evidence="2">S-adenosylmethionine uptake transporter</fullName>
    </recommendedName>
</protein>
<feature type="transmembrane region" description="Helical" evidence="4">
    <location>
        <begin position="12"/>
        <end position="31"/>
    </location>
</feature>
<evidence type="ECO:0000256" key="1">
    <source>
        <dbReference type="ARBA" id="ARBA00004028"/>
    </source>
</evidence>
<keyword evidence="4" id="KW-0472">Membrane</keyword>
<keyword evidence="3" id="KW-0813">Transport</keyword>
<feature type="domain" description="EamA" evidence="5">
    <location>
        <begin position="13"/>
        <end position="144"/>
    </location>
</feature>
<feature type="domain" description="EamA" evidence="5">
    <location>
        <begin position="154"/>
        <end position="277"/>
    </location>
</feature>
<organism evidence="6 7">
    <name type="scientific">Candidatus Fokinia crypta</name>
    <dbReference type="NCBI Taxonomy" id="1920990"/>
    <lineage>
        <taxon>Bacteria</taxon>
        <taxon>Pseudomonadati</taxon>
        <taxon>Pseudomonadota</taxon>
        <taxon>Alphaproteobacteria</taxon>
        <taxon>Rickettsiales</taxon>
        <taxon>Candidatus Midichloriaceae</taxon>
        <taxon>Candidatus Fokinia</taxon>
    </lineage>
</organism>
<feature type="transmembrane region" description="Helical" evidence="4">
    <location>
        <begin position="150"/>
        <end position="168"/>
    </location>
</feature>
<keyword evidence="4" id="KW-0812">Transmembrane</keyword>
<evidence type="ECO:0000256" key="3">
    <source>
        <dbReference type="ARBA" id="ARBA00022970"/>
    </source>
</evidence>
<dbReference type="Pfam" id="PF00892">
    <property type="entry name" value="EamA"/>
    <property type="match status" value="2"/>
</dbReference>
<keyword evidence="4" id="KW-1133">Transmembrane helix</keyword>
<feature type="transmembrane region" description="Helical" evidence="4">
    <location>
        <begin position="180"/>
        <end position="200"/>
    </location>
</feature>
<reference evidence="6" key="1">
    <citation type="submission" date="2022-10" db="EMBL/GenBank/DDBJ databases">
        <title>Host association and intracellularity evolved multiple times independently in the Rickettsiales.</title>
        <authorList>
            <person name="Castelli M."/>
            <person name="Nardi T."/>
            <person name="Gammuto L."/>
            <person name="Bellinzona G."/>
            <person name="Sabaneyeva E."/>
            <person name="Potekhin A."/>
            <person name="Serra V."/>
            <person name="Petroni G."/>
            <person name="Sassera D."/>
        </authorList>
    </citation>
    <scope>NUCLEOTIDE SEQUENCE [LARGE SCALE GENOMIC DNA]</scope>
    <source>
        <strain evidence="6">US_Bl 11III1</strain>
    </source>
</reference>
<feature type="transmembrane region" description="Helical" evidence="4">
    <location>
        <begin position="100"/>
        <end position="120"/>
    </location>
</feature>
<feature type="transmembrane region" description="Helical" evidence="4">
    <location>
        <begin position="43"/>
        <end position="64"/>
    </location>
</feature>
<evidence type="ECO:0000256" key="2">
    <source>
        <dbReference type="ARBA" id="ARBA00019341"/>
    </source>
</evidence>
<dbReference type="Proteomes" id="UP001325140">
    <property type="component" value="Chromosome"/>
</dbReference>
<gene>
    <name evidence="6" type="ORF">Fokcrypt_00248</name>
</gene>
<feature type="transmembrane region" description="Helical" evidence="4">
    <location>
        <begin position="240"/>
        <end position="261"/>
    </location>
</feature>
<dbReference type="EMBL" id="CP110343">
    <property type="protein sequence ID" value="WPX97733.1"/>
    <property type="molecule type" value="Genomic_DNA"/>
</dbReference>
<dbReference type="InterPro" id="IPR037185">
    <property type="entry name" value="EmrE-like"/>
</dbReference>
<feature type="transmembrane region" description="Helical" evidence="4">
    <location>
        <begin position="212"/>
        <end position="233"/>
    </location>
</feature>
<evidence type="ECO:0000313" key="6">
    <source>
        <dbReference type="EMBL" id="WPX97733.1"/>
    </source>
</evidence>
<comment type="function">
    <text evidence="1">Transports S-adenosylmethionine.</text>
</comment>
<evidence type="ECO:0000256" key="4">
    <source>
        <dbReference type="SAM" id="Phobius"/>
    </source>
</evidence>
<dbReference type="SUPFAM" id="SSF103481">
    <property type="entry name" value="Multidrug resistance efflux transporter EmrE"/>
    <property type="match status" value="1"/>
</dbReference>
<proteinExistence type="predicted"/>
<feature type="transmembrane region" description="Helical" evidence="4">
    <location>
        <begin position="127"/>
        <end position="144"/>
    </location>
</feature>
<evidence type="ECO:0000259" key="5">
    <source>
        <dbReference type="Pfam" id="PF00892"/>
    </source>
</evidence>
<keyword evidence="3" id="KW-0029">Amino-acid transport</keyword>
<accession>A0ABZ0UNN4</accession>